<organism evidence="1 2">
    <name type="scientific">Kribbella sancticallisti</name>
    <dbReference type="NCBI Taxonomy" id="460087"/>
    <lineage>
        <taxon>Bacteria</taxon>
        <taxon>Bacillati</taxon>
        <taxon>Actinomycetota</taxon>
        <taxon>Actinomycetes</taxon>
        <taxon>Propionibacteriales</taxon>
        <taxon>Kribbellaceae</taxon>
        <taxon>Kribbella</taxon>
    </lineage>
</organism>
<dbReference type="EMBL" id="BAAAOS010000028">
    <property type="protein sequence ID" value="GAA1584283.1"/>
    <property type="molecule type" value="Genomic_DNA"/>
</dbReference>
<keyword evidence="2" id="KW-1185">Reference proteome</keyword>
<dbReference type="Proteomes" id="UP001500393">
    <property type="component" value="Unassembled WGS sequence"/>
</dbReference>
<reference evidence="2" key="1">
    <citation type="journal article" date="2019" name="Int. J. Syst. Evol. Microbiol.">
        <title>The Global Catalogue of Microorganisms (GCM) 10K type strain sequencing project: providing services to taxonomists for standard genome sequencing and annotation.</title>
        <authorList>
            <consortium name="The Broad Institute Genomics Platform"/>
            <consortium name="The Broad Institute Genome Sequencing Center for Infectious Disease"/>
            <person name="Wu L."/>
            <person name="Ma J."/>
        </authorList>
    </citation>
    <scope>NUCLEOTIDE SEQUENCE [LARGE SCALE GENOMIC DNA]</scope>
    <source>
        <strain evidence="2">JCM 14969</strain>
    </source>
</reference>
<accession>A0ABP4PRN1</accession>
<evidence type="ECO:0000313" key="2">
    <source>
        <dbReference type="Proteomes" id="UP001500393"/>
    </source>
</evidence>
<dbReference type="RefSeq" id="WP_344216468.1">
    <property type="nucleotide sequence ID" value="NZ_BAAAOS010000028.1"/>
</dbReference>
<dbReference type="InterPro" id="IPR036291">
    <property type="entry name" value="NAD(P)-bd_dom_sf"/>
</dbReference>
<gene>
    <name evidence="1" type="ORF">GCM10009789_42480</name>
</gene>
<comment type="caution">
    <text evidence="1">The sequence shown here is derived from an EMBL/GenBank/DDBJ whole genome shotgun (WGS) entry which is preliminary data.</text>
</comment>
<dbReference type="SUPFAM" id="SSF51735">
    <property type="entry name" value="NAD(P)-binding Rossmann-fold domains"/>
    <property type="match status" value="1"/>
</dbReference>
<sequence length="73" mass="6927">MTTIVVGASRGLGHGVAAGLAAAGSRVIAVSRTGAAFGSGAALNADGSPLSGGYAGSKATQRFITGYAQDEAT</sequence>
<evidence type="ECO:0000313" key="1">
    <source>
        <dbReference type="EMBL" id="GAA1584283.1"/>
    </source>
</evidence>
<protein>
    <recommendedName>
        <fullName evidence="3">Short chain dehydrogenase</fullName>
    </recommendedName>
</protein>
<evidence type="ECO:0008006" key="3">
    <source>
        <dbReference type="Google" id="ProtNLM"/>
    </source>
</evidence>
<name>A0ABP4PRN1_9ACTN</name>
<proteinExistence type="predicted"/>